<evidence type="ECO:0000256" key="1">
    <source>
        <dbReference type="SAM" id="MobiDB-lite"/>
    </source>
</evidence>
<feature type="region of interest" description="Disordered" evidence="1">
    <location>
        <begin position="308"/>
        <end position="351"/>
    </location>
</feature>
<feature type="region of interest" description="Disordered" evidence="1">
    <location>
        <begin position="252"/>
        <end position="272"/>
    </location>
</feature>
<comment type="caution">
    <text evidence="2">The sequence shown here is derived from an EMBL/GenBank/DDBJ whole genome shotgun (WGS) entry which is preliminary data.</text>
</comment>
<name>A0A9W4XIW9_9ASCO</name>
<organism evidence="2 3">
    <name type="scientific">Candida verbasci</name>
    <dbReference type="NCBI Taxonomy" id="1227364"/>
    <lineage>
        <taxon>Eukaryota</taxon>
        <taxon>Fungi</taxon>
        <taxon>Dikarya</taxon>
        <taxon>Ascomycota</taxon>
        <taxon>Saccharomycotina</taxon>
        <taxon>Pichiomycetes</taxon>
        <taxon>Debaryomycetaceae</taxon>
        <taxon>Candida/Lodderomyces clade</taxon>
        <taxon>Candida</taxon>
    </lineage>
</organism>
<keyword evidence="3" id="KW-1185">Reference proteome</keyword>
<dbReference type="Proteomes" id="UP001152885">
    <property type="component" value="Unassembled WGS sequence"/>
</dbReference>
<feature type="compositionally biased region" description="Basic and acidic residues" evidence="1">
    <location>
        <begin position="321"/>
        <end position="331"/>
    </location>
</feature>
<proteinExistence type="predicted"/>
<feature type="compositionally biased region" description="Low complexity" evidence="1">
    <location>
        <begin position="252"/>
        <end position="262"/>
    </location>
</feature>
<feature type="region of interest" description="Disordered" evidence="1">
    <location>
        <begin position="59"/>
        <end position="80"/>
    </location>
</feature>
<evidence type="ECO:0000313" key="2">
    <source>
        <dbReference type="EMBL" id="CAI5760612.1"/>
    </source>
</evidence>
<gene>
    <name evidence="2" type="ORF">CANVERA_P5121</name>
</gene>
<protein>
    <submittedName>
        <fullName evidence="2">Uncharacterized protein</fullName>
    </submittedName>
</protein>
<sequence length="389" mass="42240">MAIHLPIELQVALLIINYVHYNIIKFIDNFYLLKKTKSISNSNIMVFALTKIALDNNADQKPDGNTSNNNNNSDNESVDPEVKELIKGREVLTFGPDAYCGNNNHNANAIHNHNSTNFTNISSTTSIIGTNGGVGGVGIGGGFNNLPHNQSPSPLTTHTVLTNSTSISATTPISLSMKNIKKFKNLSTNNSKSPNRLKEIQLQILELAQYCGDLDLGTSNRYGDVDSTSIIICSSSANTSSRSSYRSSLRSSFRNTSSSFSNGTDSPASFKKPNLQKDLTVASVPVNSIVALAIAPVAPVAQVAPVAPAPAPAPQVGEPLNLKDDQVKDDQESTTMQLPPPHQEQSQEDQLVDKYQEKRNELMIIETKPQRPIQALEVLEEDVEDEIQE</sequence>
<accession>A0A9W4XIW9</accession>
<reference evidence="2" key="1">
    <citation type="submission" date="2022-12" db="EMBL/GenBank/DDBJ databases">
        <authorList>
            <person name="Brejova B."/>
        </authorList>
    </citation>
    <scope>NUCLEOTIDE SEQUENCE</scope>
</reference>
<dbReference type="EMBL" id="CANTUO010000007">
    <property type="protein sequence ID" value="CAI5760612.1"/>
    <property type="molecule type" value="Genomic_DNA"/>
</dbReference>
<evidence type="ECO:0000313" key="3">
    <source>
        <dbReference type="Proteomes" id="UP001152885"/>
    </source>
</evidence>
<feature type="compositionally biased region" description="Low complexity" evidence="1">
    <location>
        <begin position="65"/>
        <end position="75"/>
    </location>
</feature>
<dbReference type="OrthoDB" id="4026506at2759"/>
<dbReference type="AlphaFoldDB" id="A0A9W4XIW9"/>